<sequence length="401" mass="45912">MGAWTCFDDINTEKLRIAAKANGIETDLFYFDPKSINWDDYFMNIHIPGVVREPLTQTSANSNLLIKTSSSKSYLPIKFEPLYHRFTISKKEKTSDCSCRWRQRETIVTFPDFKQASFTAADNSTIGVLTINTSIFGTMCIAAFVWQSHSLYSLILFQNRDEYHNRPTKPMSWWEDNEIAGGRDEVGGGTWLGCSRKGKVAFVTNVLEPHEIPDAKSRGHLPLLFLQSTKSPKEFAEEIKAEAYQYNGFNLIVADISTKTMIYISNRTKGDHILIQEVPPGLHVLSNAELDTAWHKVQRLRLKFNEQLCIYAEGEIPEKEMVERLMRDHVKADESKLPRISSPDWEYNTSSVFVQFQTPLGCFGTRSTSVLTITKTGMVHFYETYLETGTWKEKALSYFIE</sequence>
<gene>
    <name evidence="1" type="ORF">Csa_1G144330</name>
</gene>
<accession>A0A0A0LSJ0</accession>
<dbReference type="Pfam" id="PF05742">
    <property type="entry name" value="TANGO2"/>
    <property type="match status" value="1"/>
</dbReference>
<keyword evidence="2" id="KW-1185">Reference proteome</keyword>
<dbReference type="EMBL" id="CM002922">
    <property type="protein sequence ID" value="KGN64880.1"/>
    <property type="molecule type" value="Genomic_DNA"/>
</dbReference>
<reference evidence="1 2" key="4">
    <citation type="journal article" date="2011" name="BMC Genomics">
        <title>RNA-Seq improves annotation of protein-coding genes in the cucumber genome.</title>
        <authorList>
            <person name="Li Z."/>
            <person name="Zhang Z."/>
            <person name="Yan P."/>
            <person name="Huang S."/>
            <person name="Fei Z."/>
            <person name="Lin K."/>
        </authorList>
    </citation>
    <scope>NUCLEOTIDE SEQUENCE [LARGE SCALE GENOMIC DNA]</scope>
    <source>
        <strain evidence="2">cv. 9930</strain>
    </source>
</reference>
<dbReference type="Gramene" id="KGN64880">
    <property type="protein sequence ID" value="KGN64880"/>
    <property type="gene ID" value="Csa_1G144330"/>
</dbReference>
<dbReference type="InterPro" id="IPR008551">
    <property type="entry name" value="TANGO2"/>
</dbReference>
<reference evidence="1 2" key="3">
    <citation type="journal article" date="2010" name="BMC Genomics">
        <title>Transcriptome sequencing and comparative analysis of cucumber flowers with different sex types.</title>
        <authorList>
            <person name="Guo S."/>
            <person name="Zheng Y."/>
            <person name="Joung J.G."/>
            <person name="Liu S."/>
            <person name="Zhang Z."/>
            <person name="Crasta O.R."/>
            <person name="Sobral B.W."/>
            <person name="Xu Y."/>
            <person name="Huang S."/>
            <person name="Fei Z."/>
        </authorList>
    </citation>
    <scope>NUCLEOTIDE SEQUENCE [LARGE SCALE GENOMIC DNA]</scope>
    <source>
        <strain evidence="2">cv. 9930</strain>
    </source>
</reference>
<reference evidence="1 2" key="1">
    <citation type="journal article" date="2009" name="Nat. Genet.">
        <title>The genome of the cucumber, Cucumis sativus L.</title>
        <authorList>
            <person name="Huang S."/>
            <person name="Li R."/>
            <person name="Zhang Z."/>
            <person name="Li L."/>
            <person name="Gu X."/>
            <person name="Fan W."/>
            <person name="Lucas W.J."/>
            <person name="Wang X."/>
            <person name="Xie B."/>
            <person name="Ni P."/>
            <person name="Ren Y."/>
            <person name="Zhu H."/>
            <person name="Li J."/>
            <person name="Lin K."/>
            <person name="Jin W."/>
            <person name="Fei Z."/>
            <person name="Li G."/>
            <person name="Staub J."/>
            <person name="Kilian A."/>
            <person name="van der Vossen E.A."/>
            <person name="Wu Y."/>
            <person name="Guo J."/>
            <person name="He J."/>
            <person name="Jia Z."/>
            <person name="Ren Y."/>
            <person name="Tian G."/>
            <person name="Lu Y."/>
            <person name="Ruan J."/>
            <person name="Qian W."/>
            <person name="Wang M."/>
            <person name="Huang Q."/>
            <person name="Li B."/>
            <person name="Xuan Z."/>
            <person name="Cao J."/>
            <person name="Asan"/>
            <person name="Wu Z."/>
            <person name="Zhang J."/>
            <person name="Cai Q."/>
            <person name="Bai Y."/>
            <person name="Zhao B."/>
            <person name="Han Y."/>
            <person name="Li Y."/>
            <person name="Li X."/>
            <person name="Wang S."/>
            <person name="Shi Q."/>
            <person name="Liu S."/>
            <person name="Cho W.K."/>
            <person name="Kim J.Y."/>
            <person name="Xu Y."/>
            <person name="Heller-Uszynska K."/>
            <person name="Miao H."/>
            <person name="Cheng Z."/>
            <person name="Zhang S."/>
            <person name="Wu J."/>
            <person name="Yang Y."/>
            <person name="Kang H."/>
            <person name="Li M."/>
            <person name="Liang H."/>
            <person name="Ren X."/>
            <person name="Shi Z."/>
            <person name="Wen M."/>
            <person name="Jian M."/>
            <person name="Yang H."/>
            <person name="Zhang G."/>
            <person name="Yang Z."/>
            <person name="Chen R."/>
            <person name="Liu S."/>
            <person name="Li J."/>
            <person name="Ma L."/>
            <person name="Liu H."/>
            <person name="Zhou Y."/>
            <person name="Zhao J."/>
            <person name="Fang X."/>
            <person name="Li G."/>
            <person name="Fang L."/>
            <person name="Li Y."/>
            <person name="Liu D."/>
            <person name="Zheng H."/>
            <person name="Zhang Y."/>
            <person name="Qin N."/>
            <person name="Li Z."/>
            <person name="Yang G."/>
            <person name="Yang S."/>
            <person name="Bolund L."/>
            <person name="Kristiansen K."/>
            <person name="Zheng H."/>
            <person name="Li S."/>
            <person name="Zhang X."/>
            <person name="Yang H."/>
            <person name="Wang J."/>
            <person name="Sun R."/>
            <person name="Zhang B."/>
            <person name="Jiang S."/>
            <person name="Wang J."/>
            <person name="Du Y."/>
            <person name="Li S."/>
        </authorList>
    </citation>
    <scope>NUCLEOTIDE SEQUENCE [LARGE SCALE GENOMIC DNA]</scope>
    <source>
        <strain evidence="2">cv. 9930</strain>
    </source>
</reference>
<dbReference type="STRING" id="3659.A0A0A0LSJ0"/>
<protein>
    <submittedName>
        <fullName evidence="1">Uncharacterized protein</fullName>
    </submittedName>
</protein>
<dbReference type="Proteomes" id="UP000029981">
    <property type="component" value="Chromosome 1"/>
</dbReference>
<proteinExistence type="predicted"/>
<dbReference type="OMA" id="RIFHFEL"/>
<dbReference type="PANTHER" id="PTHR17985">
    <property type="entry name" value="SER/THR-RICH PROTEIN T10 IN DGCR REGION"/>
    <property type="match status" value="1"/>
</dbReference>
<dbReference type="PANTHER" id="PTHR17985:SF8">
    <property type="entry name" value="TRANSPORT AND GOLGI ORGANIZATION PROTEIN 2 HOMOLOG"/>
    <property type="match status" value="1"/>
</dbReference>
<name>A0A0A0LSJ0_CUCSA</name>
<evidence type="ECO:0000313" key="1">
    <source>
        <dbReference type="EMBL" id="KGN64880.1"/>
    </source>
</evidence>
<evidence type="ECO:0000313" key="2">
    <source>
        <dbReference type="Proteomes" id="UP000029981"/>
    </source>
</evidence>
<dbReference type="eggNOG" id="KOG2342">
    <property type="taxonomic scope" value="Eukaryota"/>
</dbReference>
<dbReference type="AlphaFoldDB" id="A0A0A0LSJ0"/>
<organism evidence="1 2">
    <name type="scientific">Cucumis sativus</name>
    <name type="common">Cucumber</name>
    <dbReference type="NCBI Taxonomy" id="3659"/>
    <lineage>
        <taxon>Eukaryota</taxon>
        <taxon>Viridiplantae</taxon>
        <taxon>Streptophyta</taxon>
        <taxon>Embryophyta</taxon>
        <taxon>Tracheophyta</taxon>
        <taxon>Spermatophyta</taxon>
        <taxon>Magnoliopsida</taxon>
        <taxon>eudicotyledons</taxon>
        <taxon>Gunneridae</taxon>
        <taxon>Pentapetalae</taxon>
        <taxon>rosids</taxon>
        <taxon>fabids</taxon>
        <taxon>Cucurbitales</taxon>
        <taxon>Cucurbitaceae</taxon>
        <taxon>Benincaseae</taxon>
        <taxon>Cucumis</taxon>
    </lineage>
</organism>
<reference evidence="1 2" key="2">
    <citation type="journal article" date="2009" name="PLoS ONE">
        <title>An integrated genetic and cytogenetic map of the cucumber genome.</title>
        <authorList>
            <person name="Ren Y."/>
            <person name="Zhang Z."/>
            <person name="Liu J."/>
            <person name="Staub J.E."/>
            <person name="Han Y."/>
            <person name="Cheng Z."/>
            <person name="Li X."/>
            <person name="Lu J."/>
            <person name="Miao H."/>
            <person name="Kang H."/>
            <person name="Xie B."/>
            <person name="Gu X."/>
            <person name="Wang X."/>
            <person name="Du Y."/>
            <person name="Jin W."/>
            <person name="Huang S."/>
        </authorList>
    </citation>
    <scope>NUCLEOTIDE SEQUENCE [LARGE SCALE GENOMIC DNA]</scope>
    <source>
        <strain evidence="2">cv. 9930</strain>
    </source>
</reference>